<gene>
    <name evidence="1" type="ORF">P9H32_10855</name>
</gene>
<organism evidence="1 2">
    <name type="scientific">Pontiella agarivorans</name>
    <dbReference type="NCBI Taxonomy" id="3038953"/>
    <lineage>
        <taxon>Bacteria</taxon>
        <taxon>Pseudomonadati</taxon>
        <taxon>Kiritimatiellota</taxon>
        <taxon>Kiritimatiellia</taxon>
        <taxon>Kiritimatiellales</taxon>
        <taxon>Pontiellaceae</taxon>
        <taxon>Pontiella</taxon>
    </lineage>
</organism>
<name>A0ABU5MY36_9BACT</name>
<sequence length="416" mass="45981">MKSQIRYLFGALALLIVGGLLFLRPASESAPARSPLTSSSGLELPVQVVTKTRDATPLDAFKYPIWGEGLETASSLEGFLNELSALLKEDERAAIDLLTDLDHPLMNTHSVAIGEQLASHLFEHHSALEAIMMLDGLSARSDNIFHCAARELLSPLREQKDSPAALAAFLNENRYPRLIDEMDYTIGKHLARGSAGGALEALELLGALQRTTHTDRALQGIYHQWAIVDTVAAAQHIASQPADPLLDVPLAECVTRWDGNNSYSSDVMPWAERIIDPAIRNQTIAEVAETWYVDQEDREAYATWKAQQTDPDLLKRIARTEMRVDTFNAVMDRARPVSDLIAAAHNTVEPTDRLRVADLAAQEALALMQRASAFGDPIDLAAAQQAYTDINTDLRGEFRNLLSVQQVNAEYLEWQY</sequence>
<dbReference type="Proteomes" id="UP001290861">
    <property type="component" value="Unassembled WGS sequence"/>
</dbReference>
<dbReference type="RefSeq" id="WP_322608913.1">
    <property type="nucleotide sequence ID" value="NZ_JARVCO010000010.1"/>
</dbReference>
<comment type="caution">
    <text evidence="1">The sequence shown here is derived from an EMBL/GenBank/DDBJ whole genome shotgun (WGS) entry which is preliminary data.</text>
</comment>
<accession>A0ABU5MY36</accession>
<evidence type="ECO:0000313" key="2">
    <source>
        <dbReference type="Proteomes" id="UP001290861"/>
    </source>
</evidence>
<proteinExistence type="predicted"/>
<evidence type="ECO:0008006" key="3">
    <source>
        <dbReference type="Google" id="ProtNLM"/>
    </source>
</evidence>
<dbReference type="EMBL" id="JARVCO010000010">
    <property type="protein sequence ID" value="MDZ8119124.1"/>
    <property type="molecule type" value="Genomic_DNA"/>
</dbReference>
<protein>
    <recommendedName>
        <fullName evidence="3">Secreted protein</fullName>
    </recommendedName>
</protein>
<reference evidence="1 2" key="1">
    <citation type="journal article" date="2024" name="Appl. Environ. Microbiol.">
        <title>Pontiella agarivorans sp. nov., a novel marine anaerobic bacterium capable of degrading macroalgal polysaccharides and fixing nitrogen.</title>
        <authorList>
            <person name="Liu N."/>
            <person name="Kivenson V."/>
            <person name="Peng X."/>
            <person name="Cui Z."/>
            <person name="Lankiewicz T.S."/>
            <person name="Gosselin K.M."/>
            <person name="English C.J."/>
            <person name="Blair E.M."/>
            <person name="O'Malley M.A."/>
            <person name="Valentine D.L."/>
        </authorList>
    </citation>
    <scope>NUCLEOTIDE SEQUENCE [LARGE SCALE GENOMIC DNA]</scope>
    <source>
        <strain evidence="1 2">NLcol2</strain>
    </source>
</reference>
<keyword evidence="2" id="KW-1185">Reference proteome</keyword>
<evidence type="ECO:0000313" key="1">
    <source>
        <dbReference type="EMBL" id="MDZ8119124.1"/>
    </source>
</evidence>